<evidence type="ECO:0000313" key="2">
    <source>
        <dbReference type="EMBL" id="KAJ7227476.1"/>
    </source>
</evidence>
<feature type="compositionally biased region" description="Basic and acidic residues" evidence="1">
    <location>
        <begin position="1"/>
        <end position="13"/>
    </location>
</feature>
<feature type="region of interest" description="Disordered" evidence="1">
    <location>
        <begin position="66"/>
        <end position="91"/>
    </location>
</feature>
<dbReference type="EMBL" id="JARJCW010000003">
    <property type="protein sequence ID" value="KAJ7227476.1"/>
    <property type="molecule type" value="Genomic_DNA"/>
</dbReference>
<organism evidence="2 3">
    <name type="scientific">Mycena pura</name>
    <dbReference type="NCBI Taxonomy" id="153505"/>
    <lineage>
        <taxon>Eukaryota</taxon>
        <taxon>Fungi</taxon>
        <taxon>Dikarya</taxon>
        <taxon>Basidiomycota</taxon>
        <taxon>Agaricomycotina</taxon>
        <taxon>Agaricomycetes</taxon>
        <taxon>Agaricomycetidae</taxon>
        <taxon>Agaricales</taxon>
        <taxon>Marasmiineae</taxon>
        <taxon>Mycenaceae</taxon>
        <taxon>Mycena</taxon>
    </lineage>
</organism>
<feature type="compositionally biased region" description="Polar residues" evidence="1">
    <location>
        <begin position="405"/>
        <end position="414"/>
    </location>
</feature>
<accession>A0AAD7E4U0</accession>
<dbReference type="AlphaFoldDB" id="A0AAD7E4U0"/>
<feature type="region of interest" description="Disordered" evidence="1">
    <location>
        <begin position="387"/>
        <end position="426"/>
    </location>
</feature>
<dbReference type="Proteomes" id="UP001219525">
    <property type="component" value="Unassembled WGS sequence"/>
</dbReference>
<feature type="compositionally biased region" description="Basic and acidic residues" evidence="1">
    <location>
        <begin position="388"/>
        <end position="402"/>
    </location>
</feature>
<protein>
    <submittedName>
        <fullName evidence="2">Uncharacterized protein</fullName>
    </submittedName>
</protein>
<evidence type="ECO:0000256" key="1">
    <source>
        <dbReference type="SAM" id="MobiDB-lite"/>
    </source>
</evidence>
<evidence type="ECO:0000313" key="3">
    <source>
        <dbReference type="Proteomes" id="UP001219525"/>
    </source>
</evidence>
<reference evidence="2" key="1">
    <citation type="submission" date="2023-03" db="EMBL/GenBank/DDBJ databases">
        <title>Massive genome expansion in bonnet fungi (Mycena s.s.) driven by repeated elements and novel gene families across ecological guilds.</title>
        <authorList>
            <consortium name="Lawrence Berkeley National Laboratory"/>
            <person name="Harder C.B."/>
            <person name="Miyauchi S."/>
            <person name="Viragh M."/>
            <person name="Kuo A."/>
            <person name="Thoen E."/>
            <person name="Andreopoulos B."/>
            <person name="Lu D."/>
            <person name="Skrede I."/>
            <person name="Drula E."/>
            <person name="Henrissat B."/>
            <person name="Morin E."/>
            <person name="Kohler A."/>
            <person name="Barry K."/>
            <person name="LaButti K."/>
            <person name="Morin E."/>
            <person name="Salamov A."/>
            <person name="Lipzen A."/>
            <person name="Mereny Z."/>
            <person name="Hegedus B."/>
            <person name="Baldrian P."/>
            <person name="Stursova M."/>
            <person name="Weitz H."/>
            <person name="Taylor A."/>
            <person name="Grigoriev I.V."/>
            <person name="Nagy L.G."/>
            <person name="Martin F."/>
            <person name="Kauserud H."/>
        </authorList>
    </citation>
    <scope>NUCLEOTIDE SEQUENCE</scope>
    <source>
        <strain evidence="2">9144</strain>
    </source>
</reference>
<feature type="region of interest" description="Disordered" evidence="1">
    <location>
        <begin position="1"/>
        <end position="50"/>
    </location>
</feature>
<sequence>MPPNVDDTRRDDGSGGVPQRQHGAGCRSDFGGGAGMHKRGQAETGSRARRSLNGSAIHRACLSSVARRRSTRETARGTVGRAEPSQHHAHCENSRWTARNMEALLEELGSCAELGIAYHKVRKLIGVDVEKKIRKLFPKIMSVMSFMFVSSLQYFLSEPLSLGHDSSKNEWIIKLMPSGPHNVASRELVLRITTQYQNANHSKIMDVCVASGSEMFQLSPTRTKQADESFCSRARPPGSLPVVVIEVGVSEGHTQLVNDAKWWLETGEVNLVIIVVIDKDSPQSVKIELWERLPNPRAQRTISTAHSWIGRQRGPTMDYPRPVQGVPTVALPLVIPYADLGINNLPALLATIFSILFCMQTGVSAPESIRAACTALSVQITCGGPAPQEKKMRGNTCDESHSRWRSTASGSARTSDAPDTMKSGIGANTAHPRVKVSAVVAATAAWCALYKRYMSSSVPKPLPNIMLQPPPVNGTSRMKTTSLVFLRVLTHSMYRYGEYLGYIDVKFDHVGKVVRWTGGPIHLMNQTAQDTVGIWHGCIKMWRMLFDAFGNDLVGNTTVLLDSSPCKTKIDGDLGAPSAQPLPVCTSSGVHILTTAALTMSAAERHTLLPTPISGSLVTHATPTYVEQGVQVGEPWAEFLSKGPYNAKAHADILVAVW</sequence>
<proteinExistence type="predicted"/>
<gene>
    <name evidence="2" type="ORF">GGX14DRAFT_630120</name>
</gene>
<keyword evidence="3" id="KW-1185">Reference proteome</keyword>
<comment type="caution">
    <text evidence="2">The sequence shown here is derived from an EMBL/GenBank/DDBJ whole genome shotgun (WGS) entry which is preliminary data.</text>
</comment>
<name>A0AAD7E4U0_9AGAR</name>